<dbReference type="Pfam" id="PF00512">
    <property type="entry name" value="HisKA"/>
    <property type="match status" value="1"/>
</dbReference>
<keyword evidence="4" id="KW-0597">Phosphoprotein</keyword>
<dbReference type="SUPFAM" id="SSF47384">
    <property type="entry name" value="Homodimeric domain of signal transducing histidine kinase"/>
    <property type="match status" value="1"/>
</dbReference>
<dbReference type="SMART" id="SM00387">
    <property type="entry name" value="HATPase_c"/>
    <property type="match status" value="1"/>
</dbReference>
<evidence type="ECO:0000313" key="14">
    <source>
        <dbReference type="EMBL" id="MBU2712391.1"/>
    </source>
</evidence>
<evidence type="ECO:0000256" key="1">
    <source>
        <dbReference type="ARBA" id="ARBA00000085"/>
    </source>
</evidence>
<keyword evidence="7 14" id="KW-0418">Kinase</keyword>
<dbReference type="EC" id="2.7.13.3" evidence="3"/>
<dbReference type="PROSITE" id="PS50109">
    <property type="entry name" value="HIS_KIN"/>
    <property type="match status" value="1"/>
</dbReference>
<dbReference type="InterPro" id="IPR050428">
    <property type="entry name" value="TCS_sensor_his_kinase"/>
</dbReference>
<proteinExistence type="predicted"/>
<dbReference type="InterPro" id="IPR005467">
    <property type="entry name" value="His_kinase_dom"/>
</dbReference>
<dbReference type="RefSeq" id="WP_215820620.1">
    <property type="nucleotide sequence ID" value="NZ_JAGSOY010000037.1"/>
</dbReference>
<dbReference type="InterPro" id="IPR004358">
    <property type="entry name" value="Sig_transdc_His_kin-like_C"/>
</dbReference>
<organism evidence="14 15">
    <name type="scientific">Zooshikella harenae</name>
    <dbReference type="NCBI Taxonomy" id="2827238"/>
    <lineage>
        <taxon>Bacteria</taxon>
        <taxon>Pseudomonadati</taxon>
        <taxon>Pseudomonadota</taxon>
        <taxon>Gammaproteobacteria</taxon>
        <taxon>Oceanospirillales</taxon>
        <taxon>Zooshikellaceae</taxon>
        <taxon>Zooshikella</taxon>
    </lineage>
</organism>
<dbReference type="PANTHER" id="PTHR45436">
    <property type="entry name" value="SENSOR HISTIDINE KINASE YKOH"/>
    <property type="match status" value="1"/>
</dbReference>
<evidence type="ECO:0000256" key="7">
    <source>
        <dbReference type="ARBA" id="ARBA00022777"/>
    </source>
</evidence>
<evidence type="ECO:0000256" key="2">
    <source>
        <dbReference type="ARBA" id="ARBA00004370"/>
    </source>
</evidence>
<comment type="catalytic activity">
    <reaction evidence="1">
        <text>ATP + protein L-histidine = ADP + protein N-phospho-L-histidine.</text>
        <dbReference type="EC" id="2.7.13.3"/>
    </reaction>
</comment>
<evidence type="ECO:0000256" key="10">
    <source>
        <dbReference type="ARBA" id="ARBA00023136"/>
    </source>
</evidence>
<accession>A0ABS5ZE92</accession>
<reference evidence="14 15" key="1">
    <citation type="submission" date="2021-04" db="EMBL/GenBank/DDBJ databases">
        <authorList>
            <person name="Pira H."/>
            <person name="Risdian C."/>
            <person name="Wink J."/>
        </authorList>
    </citation>
    <scope>NUCLEOTIDE SEQUENCE [LARGE SCALE GENOMIC DNA]</scope>
    <source>
        <strain evidence="14 15">WH53</strain>
    </source>
</reference>
<keyword evidence="8 11" id="KW-1133">Transmembrane helix</keyword>
<evidence type="ECO:0000259" key="13">
    <source>
        <dbReference type="PROSITE" id="PS50885"/>
    </source>
</evidence>
<gene>
    <name evidence="14" type="ORF">KCG35_15095</name>
</gene>
<sequence length="539" mass="59497">MQLGDWRYKAILRLRTVFFIVGLVILCLPLGSIVFFRIYENDLVHQTELSLISQAAVLSATYKAKVSNIISSNQGYGKALSLPQKALVDHYYNPIRPQLDLASHDVLPRRPDGIKPNQVPDVVATEAGTWMLPVLLESQKNTLAGMKILDFKGTVITGRKEVGLSFAHLPEVQAALQGKYSTAIRQRISDEAPPALVSISRGTGIRIFVALPIIQNEHLWGVVYLSRTPKNILKHLYAEKDKVAVAGATILGLALIITLFTSYTVTQPIYRLINNVEKVSTGQDQVMAPLAFPVTHEIALLADSFNKMATSLHERSAYIREFAAHVSHELKTPLTSIQGAVELIIDHMDEMDQQTRSQFLANILQDTNRLKQLVSRLLDLARADNVAITHEATLLQSVLDKLADRYQQEGIQVVVPTADTLGIKIAKENLETIFINLIENARQHDATRVVINIKEQLNMMTLTVTDNGAGISPGNQDKVFTPFFTTRREHNGTGLGLSIVKSLIEAYGGTICVKPCSQGACFELTVKKVSSAQNLHTLS</sequence>
<evidence type="ECO:0000256" key="11">
    <source>
        <dbReference type="SAM" id="Phobius"/>
    </source>
</evidence>
<evidence type="ECO:0000256" key="3">
    <source>
        <dbReference type="ARBA" id="ARBA00012438"/>
    </source>
</evidence>
<dbReference type="InterPro" id="IPR003660">
    <property type="entry name" value="HAMP_dom"/>
</dbReference>
<evidence type="ECO:0000256" key="8">
    <source>
        <dbReference type="ARBA" id="ARBA00022989"/>
    </source>
</evidence>
<keyword evidence="5" id="KW-0808">Transferase</keyword>
<dbReference type="PROSITE" id="PS50885">
    <property type="entry name" value="HAMP"/>
    <property type="match status" value="1"/>
</dbReference>
<feature type="domain" description="HAMP" evidence="13">
    <location>
        <begin position="263"/>
        <end position="317"/>
    </location>
</feature>
<comment type="caution">
    <text evidence="14">The sequence shown here is derived from an EMBL/GenBank/DDBJ whole genome shotgun (WGS) entry which is preliminary data.</text>
</comment>
<evidence type="ECO:0000256" key="6">
    <source>
        <dbReference type="ARBA" id="ARBA00022692"/>
    </source>
</evidence>
<dbReference type="SUPFAM" id="SSF55874">
    <property type="entry name" value="ATPase domain of HSP90 chaperone/DNA topoisomerase II/histidine kinase"/>
    <property type="match status" value="1"/>
</dbReference>
<keyword evidence="6 11" id="KW-0812">Transmembrane</keyword>
<evidence type="ECO:0000256" key="5">
    <source>
        <dbReference type="ARBA" id="ARBA00022679"/>
    </source>
</evidence>
<dbReference type="InterPro" id="IPR003594">
    <property type="entry name" value="HATPase_dom"/>
</dbReference>
<dbReference type="PANTHER" id="PTHR45436:SF5">
    <property type="entry name" value="SENSOR HISTIDINE KINASE TRCS"/>
    <property type="match status" value="1"/>
</dbReference>
<dbReference type="PRINTS" id="PR00344">
    <property type="entry name" value="BCTRLSENSOR"/>
</dbReference>
<dbReference type="GO" id="GO:0016301">
    <property type="term" value="F:kinase activity"/>
    <property type="evidence" value="ECO:0007669"/>
    <property type="project" value="UniProtKB-KW"/>
</dbReference>
<dbReference type="InterPro" id="IPR036097">
    <property type="entry name" value="HisK_dim/P_sf"/>
</dbReference>
<name>A0ABS5ZE92_9GAMM</name>
<dbReference type="CDD" id="cd00082">
    <property type="entry name" value="HisKA"/>
    <property type="match status" value="1"/>
</dbReference>
<dbReference type="InterPro" id="IPR003661">
    <property type="entry name" value="HisK_dim/P_dom"/>
</dbReference>
<dbReference type="Gene3D" id="1.10.287.130">
    <property type="match status" value="1"/>
</dbReference>
<feature type="domain" description="Histidine kinase" evidence="12">
    <location>
        <begin position="325"/>
        <end position="530"/>
    </location>
</feature>
<dbReference type="SMART" id="SM00388">
    <property type="entry name" value="HisKA"/>
    <property type="match status" value="1"/>
</dbReference>
<keyword evidence="9" id="KW-0902">Two-component regulatory system</keyword>
<evidence type="ECO:0000259" key="12">
    <source>
        <dbReference type="PROSITE" id="PS50109"/>
    </source>
</evidence>
<dbReference type="Gene3D" id="3.30.565.10">
    <property type="entry name" value="Histidine kinase-like ATPase, C-terminal domain"/>
    <property type="match status" value="1"/>
</dbReference>
<dbReference type="SUPFAM" id="SSF158472">
    <property type="entry name" value="HAMP domain-like"/>
    <property type="match status" value="1"/>
</dbReference>
<dbReference type="CDD" id="cd06225">
    <property type="entry name" value="HAMP"/>
    <property type="match status" value="1"/>
</dbReference>
<keyword evidence="15" id="KW-1185">Reference proteome</keyword>
<dbReference type="Gene3D" id="6.10.340.10">
    <property type="match status" value="1"/>
</dbReference>
<comment type="subcellular location">
    <subcellularLocation>
        <location evidence="2">Membrane</location>
    </subcellularLocation>
</comment>
<evidence type="ECO:0000313" key="15">
    <source>
        <dbReference type="Proteomes" id="UP000690515"/>
    </source>
</evidence>
<dbReference type="InterPro" id="IPR036890">
    <property type="entry name" value="HATPase_C_sf"/>
</dbReference>
<evidence type="ECO:0000256" key="4">
    <source>
        <dbReference type="ARBA" id="ARBA00022553"/>
    </source>
</evidence>
<protein>
    <recommendedName>
        <fullName evidence="3">histidine kinase</fullName>
        <ecNumber evidence="3">2.7.13.3</ecNumber>
    </recommendedName>
</protein>
<keyword evidence="10 11" id="KW-0472">Membrane</keyword>
<dbReference type="Proteomes" id="UP000690515">
    <property type="component" value="Unassembled WGS sequence"/>
</dbReference>
<feature type="transmembrane region" description="Helical" evidence="11">
    <location>
        <begin position="243"/>
        <end position="265"/>
    </location>
</feature>
<feature type="transmembrane region" description="Helical" evidence="11">
    <location>
        <begin position="12"/>
        <end position="36"/>
    </location>
</feature>
<evidence type="ECO:0000256" key="9">
    <source>
        <dbReference type="ARBA" id="ARBA00023012"/>
    </source>
</evidence>
<dbReference type="Pfam" id="PF02518">
    <property type="entry name" value="HATPase_c"/>
    <property type="match status" value="1"/>
</dbReference>
<dbReference type="EMBL" id="JAGSOY010000037">
    <property type="protein sequence ID" value="MBU2712391.1"/>
    <property type="molecule type" value="Genomic_DNA"/>
</dbReference>